<dbReference type="AlphaFoldDB" id="A0A9Y2NNI9"/>
<dbReference type="GO" id="GO:0017000">
    <property type="term" value="P:antibiotic biosynthetic process"/>
    <property type="evidence" value="ECO:0007669"/>
    <property type="project" value="UniProtKB-ARBA"/>
</dbReference>
<dbReference type="Pfam" id="PF06722">
    <property type="entry name" value="EryCIII-like_C"/>
    <property type="match status" value="1"/>
</dbReference>
<dbReference type="GO" id="GO:0008194">
    <property type="term" value="F:UDP-glycosyltransferase activity"/>
    <property type="evidence" value="ECO:0007669"/>
    <property type="project" value="InterPro"/>
</dbReference>
<dbReference type="EMBL" id="CP127295">
    <property type="protein sequence ID" value="WIY04515.1"/>
    <property type="molecule type" value="Genomic_DNA"/>
</dbReference>
<keyword evidence="2" id="KW-0808">Transferase</keyword>
<dbReference type="FunFam" id="3.40.50.2000:FF:000072">
    <property type="entry name" value="Glycosyl transferase"/>
    <property type="match status" value="1"/>
</dbReference>
<protein>
    <submittedName>
        <fullName evidence="4">Glycosyltransferase</fullName>
    </submittedName>
</protein>
<evidence type="ECO:0000256" key="1">
    <source>
        <dbReference type="ARBA" id="ARBA00009995"/>
    </source>
</evidence>
<keyword evidence="5" id="KW-1185">Reference proteome</keyword>
<dbReference type="RefSeq" id="WP_286000837.1">
    <property type="nucleotide sequence ID" value="NZ_CP127295.1"/>
</dbReference>
<dbReference type="InterPro" id="IPR006326">
    <property type="entry name" value="UDPGT_MGT-like"/>
</dbReference>
<evidence type="ECO:0000256" key="2">
    <source>
        <dbReference type="ARBA" id="ARBA00022679"/>
    </source>
</evidence>
<dbReference type="SUPFAM" id="SSF53756">
    <property type="entry name" value="UDP-Glycosyltransferase/glycogen phosphorylase"/>
    <property type="match status" value="1"/>
</dbReference>
<dbReference type="InterPro" id="IPR010610">
    <property type="entry name" value="EryCIII-like_C"/>
</dbReference>
<accession>A0A9Y2NNI9</accession>
<reference evidence="4 5" key="1">
    <citation type="submission" date="2023-06" db="EMBL/GenBank/DDBJ databases">
        <authorList>
            <person name="Oyuntsetseg B."/>
            <person name="Kim S.B."/>
        </authorList>
    </citation>
    <scope>NUCLEOTIDE SEQUENCE [LARGE SCALE GENOMIC DNA]</scope>
    <source>
        <strain evidence="4 5">4-36</strain>
    </source>
</reference>
<dbReference type="PANTHER" id="PTHR48050">
    <property type="entry name" value="STEROL 3-BETA-GLUCOSYLTRANSFERASE"/>
    <property type="match status" value="1"/>
</dbReference>
<dbReference type="CDD" id="cd03784">
    <property type="entry name" value="GT1_Gtf-like"/>
    <property type="match status" value="1"/>
</dbReference>
<sequence>MSHLAFCVPAGAGHLNPTLAVATELTKRGHRVTYAAPEFAGDRIRETGAELVPYESTWGNVKEPPKFDRKDLGKAMAMNLRETKAVLAQVERTFPGPPDLVVHDGPMGWWGRLLASKWQVPAVVSWPHLVSNQHWKLAQYLPVNPLSPALLLAMARTMRLAAKYGVTGTSLTDGTGSAAQLVFLPRAFQFAGDTFDERYHFVGPALGERAFQGGWKPPADGRDVVYISFGTAYNDRAGFYRTCVEAFTGTDLHVVLVLGKQVDPASLGPVPGNVELHDQVPQLDVLRHAKVFVTHAGMGSTMEALSFGVPLVAVPQMGEQRANADRIVELGLGRQLAPGDVTAGSLKEAVTSALGDTGVTASLARMRREIDEAGGAKAAADVVEAVLKA</sequence>
<dbReference type="InterPro" id="IPR002213">
    <property type="entry name" value="UDP_glucos_trans"/>
</dbReference>
<dbReference type="Gene3D" id="3.40.50.2000">
    <property type="entry name" value="Glycogen Phosphorylase B"/>
    <property type="match status" value="2"/>
</dbReference>
<dbReference type="NCBIfam" id="TIGR01426">
    <property type="entry name" value="MGT"/>
    <property type="match status" value="1"/>
</dbReference>
<dbReference type="Proteomes" id="UP001239397">
    <property type="component" value="Chromosome"/>
</dbReference>
<dbReference type="PANTHER" id="PTHR48050:SF13">
    <property type="entry name" value="STEROL 3-BETA-GLUCOSYLTRANSFERASE UGT80A2"/>
    <property type="match status" value="1"/>
</dbReference>
<dbReference type="KEGG" id="amog:QRX60_11940"/>
<dbReference type="InterPro" id="IPR050426">
    <property type="entry name" value="Glycosyltransferase_28"/>
</dbReference>
<evidence type="ECO:0000313" key="4">
    <source>
        <dbReference type="EMBL" id="WIY04515.1"/>
    </source>
</evidence>
<comment type="similarity">
    <text evidence="1">Belongs to the UDP-glycosyltransferase family.</text>
</comment>
<name>A0A9Y2NNI9_9PSEU</name>
<dbReference type="GO" id="GO:0016758">
    <property type="term" value="F:hexosyltransferase activity"/>
    <property type="evidence" value="ECO:0007669"/>
    <property type="project" value="InterPro"/>
</dbReference>
<feature type="domain" description="Erythromycin biosynthesis protein CIII-like C-terminal" evidence="3">
    <location>
        <begin position="247"/>
        <end position="370"/>
    </location>
</feature>
<gene>
    <name evidence="4" type="ORF">QRX60_11940</name>
</gene>
<evidence type="ECO:0000313" key="5">
    <source>
        <dbReference type="Proteomes" id="UP001239397"/>
    </source>
</evidence>
<proteinExistence type="inferred from homology"/>
<organism evidence="4 5">
    <name type="scientific">Amycolatopsis mongoliensis</name>
    <dbReference type="NCBI Taxonomy" id="715475"/>
    <lineage>
        <taxon>Bacteria</taxon>
        <taxon>Bacillati</taxon>
        <taxon>Actinomycetota</taxon>
        <taxon>Actinomycetes</taxon>
        <taxon>Pseudonocardiales</taxon>
        <taxon>Pseudonocardiaceae</taxon>
        <taxon>Amycolatopsis</taxon>
    </lineage>
</organism>
<evidence type="ECO:0000259" key="3">
    <source>
        <dbReference type="Pfam" id="PF06722"/>
    </source>
</evidence>